<name>A0A6M6E2P0_PRIMG</name>
<keyword evidence="3 6" id="KW-0812">Transmembrane</keyword>
<reference evidence="8 9" key="1">
    <citation type="submission" date="2019-10" db="EMBL/GenBank/DDBJ databases">
        <title>Complete genome sequences for adaption low water activity.</title>
        <authorList>
            <person name="Zhao L."/>
            <person name="Zhong J."/>
        </authorList>
    </citation>
    <scope>NUCLEOTIDE SEQUENCE [LARGE SCALE GENOMIC DNA]</scope>
    <source>
        <strain evidence="8 9">FDU301</strain>
        <plasmid evidence="9">pfdu301b</plasmid>
    </source>
</reference>
<feature type="transmembrane region" description="Helical" evidence="6">
    <location>
        <begin position="387"/>
        <end position="408"/>
    </location>
</feature>
<feature type="transmembrane region" description="Helical" evidence="6">
    <location>
        <begin position="231"/>
        <end position="254"/>
    </location>
</feature>
<evidence type="ECO:0000313" key="8">
    <source>
        <dbReference type="EMBL" id="QJX81090.1"/>
    </source>
</evidence>
<gene>
    <name evidence="8" type="ORF">FDZ14_33840</name>
</gene>
<dbReference type="CDD" id="cd17355">
    <property type="entry name" value="MFS_YcxA_like"/>
    <property type="match status" value="1"/>
</dbReference>
<dbReference type="GO" id="GO:0022857">
    <property type="term" value="F:transmembrane transporter activity"/>
    <property type="evidence" value="ECO:0007669"/>
    <property type="project" value="InterPro"/>
</dbReference>
<accession>A0A6M6E2P0</accession>
<evidence type="ECO:0000256" key="5">
    <source>
        <dbReference type="ARBA" id="ARBA00023136"/>
    </source>
</evidence>
<dbReference type="PANTHER" id="PTHR11360">
    <property type="entry name" value="MONOCARBOXYLATE TRANSPORTER"/>
    <property type="match status" value="1"/>
</dbReference>
<dbReference type="Pfam" id="PF07690">
    <property type="entry name" value="MFS_1"/>
    <property type="match status" value="1"/>
</dbReference>
<sequence>MKHIHYSWFILVITFFSIIVAGIAMSSSGVFIEPFENEFGWDRSVIALAFAISMFLYGISGPFMAALLNIIGLKKMMIISMTTLLTGIILTFIMNQSWQMIIIWGFIIGLGSSLFLTVLSPYVANHWFEKRRGLAVGILTASTATGQLILLPVLAAIIENYSWRPALGLIMILSFIMLIIILLFMKNTPKDVGLLPYGLEQEVQGSNERQKENPITIAFKGLFEAVKVKEFWLLAGSYFICGLSTNGLIGTHFVSYCMSFGIPLVTAASFLSFMGIFDLVGTTLSGWLSDRFDNRWLLFWYYSLRGASLVLLPYALIEGSTTMLIIFTVFYGLDWIATVPPTISISRRIFGINKSGIVYGWINASHQAGSAVAAYGGGLIYRFFNSYTWAFFLAGAFCILASLFVIIIKKQYSSQLTKEGVMNKQQCIEN</sequence>
<dbReference type="PROSITE" id="PS50850">
    <property type="entry name" value="MFS"/>
    <property type="match status" value="1"/>
</dbReference>
<dbReference type="InterPro" id="IPR020846">
    <property type="entry name" value="MFS_dom"/>
</dbReference>
<feature type="transmembrane region" description="Helical" evidence="6">
    <location>
        <begin position="164"/>
        <end position="185"/>
    </location>
</feature>
<feature type="transmembrane region" description="Helical" evidence="6">
    <location>
        <begin position="134"/>
        <end position="158"/>
    </location>
</feature>
<dbReference type="AlphaFoldDB" id="A0A6M6E2P0"/>
<feature type="transmembrane region" description="Helical" evidence="6">
    <location>
        <begin position="323"/>
        <end position="345"/>
    </location>
</feature>
<comment type="subcellular location">
    <subcellularLocation>
        <location evidence="1">Cell membrane</location>
        <topology evidence="1">Multi-pass membrane protein</topology>
    </subcellularLocation>
</comment>
<feature type="transmembrane region" description="Helical" evidence="6">
    <location>
        <begin position="296"/>
        <end position="317"/>
    </location>
</feature>
<dbReference type="PANTHER" id="PTHR11360:SF284">
    <property type="entry name" value="EG:103B4.3 PROTEIN-RELATED"/>
    <property type="match status" value="1"/>
</dbReference>
<evidence type="ECO:0000313" key="9">
    <source>
        <dbReference type="Proteomes" id="UP000501076"/>
    </source>
</evidence>
<proteinExistence type="predicted"/>
<evidence type="ECO:0000259" key="7">
    <source>
        <dbReference type="PROSITE" id="PS50850"/>
    </source>
</evidence>
<dbReference type="InterPro" id="IPR036259">
    <property type="entry name" value="MFS_trans_sf"/>
</dbReference>
<keyword evidence="8" id="KW-0614">Plasmid</keyword>
<dbReference type="GO" id="GO:0005886">
    <property type="term" value="C:plasma membrane"/>
    <property type="evidence" value="ECO:0007669"/>
    <property type="project" value="UniProtKB-SubCell"/>
</dbReference>
<dbReference type="SUPFAM" id="SSF103473">
    <property type="entry name" value="MFS general substrate transporter"/>
    <property type="match status" value="1"/>
</dbReference>
<evidence type="ECO:0000256" key="4">
    <source>
        <dbReference type="ARBA" id="ARBA00022989"/>
    </source>
</evidence>
<feature type="transmembrane region" description="Helical" evidence="6">
    <location>
        <begin position="260"/>
        <end position="284"/>
    </location>
</feature>
<dbReference type="RefSeq" id="WP_171779086.1">
    <property type="nucleotide sequence ID" value="NZ_CP045274.1"/>
</dbReference>
<dbReference type="EMBL" id="CP045274">
    <property type="protein sequence ID" value="QJX81090.1"/>
    <property type="molecule type" value="Genomic_DNA"/>
</dbReference>
<geneLocation type="plasmid" evidence="9">
    <name>pfdu301b</name>
</geneLocation>
<keyword evidence="5 6" id="KW-0472">Membrane</keyword>
<dbReference type="Proteomes" id="UP000501076">
    <property type="component" value="Plasmid pFDU301B"/>
</dbReference>
<feature type="transmembrane region" description="Helical" evidence="6">
    <location>
        <begin position="101"/>
        <end position="122"/>
    </location>
</feature>
<keyword evidence="4 6" id="KW-1133">Transmembrane helix</keyword>
<feature type="transmembrane region" description="Helical" evidence="6">
    <location>
        <begin position="77"/>
        <end position="95"/>
    </location>
</feature>
<dbReference type="Gene3D" id="1.20.1250.20">
    <property type="entry name" value="MFS general substrate transporter like domains"/>
    <property type="match status" value="2"/>
</dbReference>
<feature type="transmembrane region" description="Helical" evidence="6">
    <location>
        <begin position="45"/>
        <end position="70"/>
    </location>
</feature>
<keyword evidence="2" id="KW-0813">Transport</keyword>
<evidence type="ECO:0000256" key="6">
    <source>
        <dbReference type="SAM" id="Phobius"/>
    </source>
</evidence>
<evidence type="ECO:0000256" key="2">
    <source>
        <dbReference type="ARBA" id="ARBA00022448"/>
    </source>
</evidence>
<feature type="domain" description="Major facilitator superfamily (MFS) profile" evidence="7">
    <location>
        <begin position="10"/>
        <end position="413"/>
    </location>
</feature>
<feature type="transmembrane region" description="Helical" evidence="6">
    <location>
        <begin position="7"/>
        <end position="25"/>
    </location>
</feature>
<organism evidence="8 9">
    <name type="scientific">Priestia megaterium</name>
    <name type="common">Bacillus megaterium</name>
    <dbReference type="NCBI Taxonomy" id="1404"/>
    <lineage>
        <taxon>Bacteria</taxon>
        <taxon>Bacillati</taxon>
        <taxon>Bacillota</taxon>
        <taxon>Bacilli</taxon>
        <taxon>Bacillales</taxon>
        <taxon>Bacillaceae</taxon>
        <taxon>Priestia</taxon>
    </lineage>
</organism>
<evidence type="ECO:0000256" key="3">
    <source>
        <dbReference type="ARBA" id="ARBA00022692"/>
    </source>
</evidence>
<dbReference type="InterPro" id="IPR011701">
    <property type="entry name" value="MFS"/>
</dbReference>
<dbReference type="InterPro" id="IPR050327">
    <property type="entry name" value="Proton-linked_MCT"/>
</dbReference>
<evidence type="ECO:0000256" key="1">
    <source>
        <dbReference type="ARBA" id="ARBA00004651"/>
    </source>
</evidence>
<protein>
    <submittedName>
        <fullName evidence="8">MFS transporter</fullName>
    </submittedName>
</protein>